<dbReference type="Pfam" id="PF01429">
    <property type="entry name" value="MBD"/>
    <property type="match status" value="1"/>
</dbReference>
<dbReference type="PANTHER" id="PTHR45915:SF2">
    <property type="entry name" value="TOUTATIS, ISOFORM E"/>
    <property type="match status" value="1"/>
</dbReference>
<feature type="compositionally biased region" description="Polar residues" evidence="2">
    <location>
        <begin position="416"/>
        <end position="426"/>
    </location>
</feature>
<accession>A0A4C1XQY6</accession>
<feature type="region of interest" description="Disordered" evidence="2">
    <location>
        <begin position="110"/>
        <end position="216"/>
    </location>
</feature>
<feature type="compositionally biased region" description="Polar residues" evidence="2">
    <location>
        <begin position="307"/>
        <end position="321"/>
    </location>
</feature>
<feature type="compositionally biased region" description="Low complexity" evidence="2">
    <location>
        <begin position="161"/>
        <end position="179"/>
    </location>
</feature>
<dbReference type="GO" id="GO:0000785">
    <property type="term" value="C:chromatin"/>
    <property type="evidence" value="ECO:0007669"/>
    <property type="project" value="TreeGrafter"/>
</dbReference>
<dbReference type="SUPFAM" id="SSF54171">
    <property type="entry name" value="DNA-binding domain"/>
    <property type="match status" value="1"/>
</dbReference>
<feature type="domain" description="MBD" evidence="3">
    <location>
        <begin position="663"/>
        <end position="739"/>
    </location>
</feature>
<name>A0A4C1XQY6_EUMVA</name>
<feature type="region of interest" description="Disordered" evidence="2">
    <location>
        <begin position="307"/>
        <end position="358"/>
    </location>
</feature>
<protein>
    <submittedName>
        <fullName evidence="4">Bromodomain adjacent to zinc finger domain protein 2B</fullName>
    </submittedName>
</protein>
<comment type="caution">
    <text evidence="4">The sequence shown here is derived from an EMBL/GenBank/DDBJ whole genome shotgun (WGS) entry which is preliminary data.</text>
</comment>
<organism evidence="4 5">
    <name type="scientific">Eumeta variegata</name>
    <name type="common">Bagworm moth</name>
    <name type="synonym">Eumeta japonica</name>
    <dbReference type="NCBI Taxonomy" id="151549"/>
    <lineage>
        <taxon>Eukaryota</taxon>
        <taxon>Metazoa</taxon>
        <taxon>Ecdysozoa</taxon>
        <taxon>Arthropoda</taxon>
        <taxon>Hexapoda</taxon>
        <taxon>Insecta</taxon>
        <taxon>Pterygota</taxon>
        <taxon>Neoptera</taxon>
        <taxon>Endopterygota</taxon>
        <taxon>Lepidoptera</taxon>
        <taxon>Glossata</taxon>
        <taxon>Ditrysia</taxon>
        <taxon>Tineoidea</taxon>
        <taxon>Psychidae</taxon>
        <taxon>Oiketicinae</taxon>
        <taxon>Eumeta</taxon>
    </lineage>
</organism>
<dbReference type="STRING" id="151549.A0A4C1XQY6"/>
<sequence length="1084" mass="115892">MPINTTRSLCYSVLGRDGGGGGGGASAAAAQAALFGFGSRYPAAAPSTLGVAANQAAQLGMHPAASAAWWSMASHLAAQDYLARLQASGLNFPPLGDPYSALSALSASMTLGKQPSKSSKAKTNDRSGRGSASSAKDKAPSTSAASSQSNMRSSYGFPKTSSPSSHSQPLSSLASLNSLVAQPHPNKSGKSSNASSSAQPRKVSSSSSSSSNSSKNAMKERDLALFRGDLMLAQAAAQGAYHAAVAAAAKGKNISPLYPFGMGTGSEKDRHGIDSLTGLPHTILSDPASVLGGVRLPPDTEIIKYTSSLASSKQSTGGSTSRGRKKTISLDPPQVSVHPASGTPLPSKRPKMEEYGSKSSVEVIRLGGRAERAAHAPSATPPPNLADYAGISRELLQTIASQSGVSLAALERQLAGTTASPESGLNLSRKGGSEDTPLDLGVKSSAHDEDAPLNLSLKPEPPSTQASDALSRLTSLSSSLNAASAPSSDRIYCEFITLRTHRQSNRILSVVIAARRKPGAKPRRVLPDNAPIADSPPSQVQRQRGQRINTNLSEVTIIFTQLFQLVSVHLSQTQFSISGWSSREGRPRNLGRGVSKPKKNTVASLLAQSRALGLRPALAHQFLAETDVEKLKTLLGETCSTDSECPSDSCPSDSDASESSRKAPNDALLRHPIALGWKRVTLIKGLSRNCNIKGDVSYSPPEPHSSLSIRSMHDLQAFFDANPCAPLTRDNFSFSARVLLGDYVQPAAEPGETVTLGEAEITKRIEEARALAALSGARPTPPPVDKRIELARKQQAARDARRDANARSRDQARLVRELERTEKAELAKREKEARSQQLLEHINKNRTQLTIEPVPISKIDANEPWKTPETARNRKERAMPTISLTLIPVSNSDRPISDKPADGGRDGGEYNALDKMKDFAEKASFDIPQRLNDKYSFDFTLVRTGQERQKRTGVIEYAPSANVKENSLEKLIESYSRINEFINGCNWTKTAKEKPVSDPKSIERNYLDAKNKFMSQNLMLMPNERRKSVLPEIIDLSDSNEVDEEISSIAKSHSRKLLGISDATLSILGVPTVRYVGCSLSRSG</sequence>
<dbReference type="EMBL" id="BGZK01000916">
    <property type="protein sequence ID" value="GBP64994.1"/>
    <property type="molecule type" value="Genomic_DNA"/>
</dbReference>
<comment type="subcellular location">
    <subcellularLocation>
        <location evidence="1">Nucleus</location>
    </subcellularLocation>
</comment>
<feature type="compositionally biased region" description="Low complexity" evidence="2">
    <location>
        <begin position="140"/>
        <end position="154"/>
    </location>
</feature>
<dbReference type="InterPro" id="IPR016177">
    <property type="entry name" value="DNA-bd_dom_sf"/>
</dbReference>
<dbReference type="Proteomes" id="UP000299102">
    <property type="component" value="Unassembled WGS sequence"/>
</dbReference>
<feature type="region of interest" description="Disordered" evidence="2">
    <location>
        <begin position="519"/>
        <end position="543"/>
    </location>
</feature>
<feature type="region of interest" description="Disordered" evidence="2">
    <location>
        <begin position="794"/>
        <end position="815"/>
    </location>
</feature>
<dbReference type="Gene3D" id="3.30.890.10">
    <property type="entry name" value="Methyl-cpg-binding Protein 2, Chain A"/>
    <property type="match status" value="1"/>
</dbReference>
<proteinExistence type="predicted"/>
<evidence type="ECO:0000313" key="4">
    <source>
        <dbReference type="EMBL" id="GBP64994.1"/>
    </source>
</evidence>
<dbReference type="AlphaFoldDB" id="A0A4C1XQY6"/>
<gene>
    <name evidence="4" type="primary">BAZ2B</name>
    <name evidence="4" type="ORF">EVAR_50678_1</name>
</gene>
<feature type="region of interest" description="Disordered" evidence="2">
    <location>
        <begin position="416"/>
        <end position="471"/>
    </location>
</feature>
<dbReference type="SMART" id="SM00391">
    <property type="entry name" value="MBD"/>
    <property type="match status" value="1"/>
</dbReference>
<dbReference type="InterPro" id="IPR001739">
    <property type="entry name" value="Methyl_CpG_DNA-bd"/>
</dbReference>
<dbReference type="OrthoDB" id="784962at2759"/>
<feature type="region of interest" description="Disordered" evidence="2">
    <location>
        <begin position="639"/>
        <end position="664"/>
    </location>
</feature>
<evidence type="ECO:0000256" key="1">
    <source>
        <dbReference type="ARBA" id="ARBA00004123"/>
    </source>
</evidence>
<dbReference type="GO" id="GO:0005634">
    <property type="term" value="C:nucleus"/>
    <property type="evidence" value="ECO:0007669"/>
    <property type="project" value="UniProtKB-SubCell"/>
</dbReference>
<dbReference type="PROSITE" id="PS50982">
    <property type="entry name" value="MBD"/>
    <property type="match status" value="1"/>
</dbReference>
<keyword evidence="5" id="KW-1185">Reference proteome</keyword>
<dbReference type="GO" id="GO:0003677">
    <property type="term" value="F:DNA binding"/>
    <property type="evidence" value="ECO:0007669"/>
    <property type="project" value="InterPro"/>
</dbReference>
<dbReference type="CDD" id="cd00122">
    <property type="entry name" value="MBD"/>
    <property type="match status" value="1"/>
</dbReference>
<evidence type="ECO:0000259" key="3">
    <source>
        <dbReference type="PROSITE" id="PS50982"/>
    </source>
</evidence>
<feature type="compositionally biased region" description="Low complexity" evidence="2">
    <location>
        <begin position="639"/>
        <end position="654"/>
    </location>
</feature>
<dbReference type="PANTHER" id="PTHR45915">
    <property type="entry name" value="TRANSCRIPTION INTERMEDIARY FACTOR"/>
    <property type="match status" value="1"/>
</dbReference>
<reference evidence="4 5" key="1">
    <citation type="journal article" date="2019" name="Commun. Biol.">
        <title>The bagworm genome reveals a unique fibroin gene that provides high tensile strength.</title>
        <authorList>
            <person name="Kono N."/>
            <person name="Nakamura H."/>
            <person name="Ohtoshi R."/>
            <person name="Tomita M."/>
            <person name="Numata K."/>
            <person name="Arakawa K."/>
        </authorList>
    </citation>
    <scope>NUCLEOTIDE SEQUENCE [LARGE SCALE GENOMIC DNA]</scope>
</reference>
<evidence type="ECO:0000256" key="2">
    <source>
        <dbReference type="SAM" id="MobiDB-lite"/>
    </source>
</evidence>
<evidence type="ECO:0000313" key="5">
    <source>
        <dbReference type="Proteomes" id="UP000299102"/>
    </source>
</evidence>
<feature type="compositionally biased region" description="Low complexity" evidence="2">
    <location>
        <begin position="186"/>
        <end position="214"/>
    </location>
</feature>